<protein>
    <submittedName>
        <fullName evidence="3">Ribose-5-phosphate isomerase</fullName>
        <ecNumber evidence="3">5.3.1.6</ecNumber>
    </submittedName>
</protein>
<dbReference type="NCBIfam" id="NF004051">
    <property type="entry name" value="PRK05571.1"/>
    <property type="match status" value="1"/>
</dbReference>
<accession>A0A2H0UJD8</accession>
<proteinExistence type="inferred from homology"/>
<dbReference type="Pfam" id="PF02502">
    <property type="entry name" value="LacAB_rpiB"/>
    <property type="match status" value="1"/>
</dbReference>
<dbReference type="GO" id="GO:0009052">
    <property type="term" value="P:pentose-phosphate shunt, non-oxidative branch"/>
    <property type="evidence" value="ECO:0007669"/>
    <property type="project" value="TreeGrafter"/>
</dbReference>
<name>A0A2H0UJD8_9BACT</name>
<dbReference type="SUPFAM" id="SSF89623">
    <property type="entry name" value="Ribose/Galactose isomerase RpiB/AlsB"/>
    <property type="match status" value="1"/>
</dbReference>
<feature type="binding site" evidence="2">
    <location>
        <position position="140"/>
    </location>
    <ligand>
        <name>D-ribulose 5-phosphate</name>
        <dbReference type="ChEBI" id="CHEBI:58121"/>
    </ligand>
</feature>
<feature type="binding site" evidence="2">
    <location>
        <begin position="8"/>
        <end position="9"/>
    </location>
    <ligand>
        <name>D-ribulose 5-phosphate</name>
        <dbReference type="ChEBI" id="CHEBI:58121"/>
    </ligand>
</feature>
<sequence length="153" mass="17276">MKVFFAADHAGFDLKNVLMRFAKDKGYSVEDCGAFELNKDDDYPQLVASAAKKISENPKNRAVLLGGSGQGEAIVANRFSNVRAVVYYGCRPDIIRLSREHNDANVLSLGARFLGEEESKDVLIDWLRRDSPTERRHQRRVAQIENIQETYEG</sequence>
<feature type="binding site" evidence="2">
    <location>
        <position position="112"/>
    </location>
    <ligand>
        <name>D-ribulose 5-phosphate</name>
        <dbReference type="ChEBI" id="CHEBI:58121"/>
    </ligand>
</feature>
<dbReference type="GO" id="GO:0004751">
    <property type="term" value="F:ribose-5-phosphate isomerase activity"/>
    <property type="evidence" value="ECO:0007669"/>
    <property type="project" value="UniProtKB-EC"/>
</dbReference>
<evidence type="ECO:0000256" key="1">
    <source>
        <dbReference type="ARBA" id="ARBA00008754"/>
    </source>
</evidence>
<dbReference type="AlphaFoldDB" id="A0A2H0UJD8"/>
<evidence type="ECO:0000313" key="4">
    <source>
        <dbReference type="Proteomes" id="UP000230706"/>
    </source>
</evidence>
<evidence type="ECO:0000256" key="2">
    <source>
        <dbReference type="PIRSR" id="PIRSR005384-2"/>
    </source>
</evidence>
<evidence type="ECO:0000313" key="3">
    <source>
        <dbReference type="EMBL" id="PIR86514.1"/>
    </source>
</evidence>
<organism evidence="3 4">
    <name type="scientific">Candidatus Kaiserbacteria bacterium CG10_big_fil_rev_8_21_14_0_10_43_70</name>
    <dbReference type="NCBI Taxonomy" id="1974605"/>
    <lineage>
        <taxon>Bacteria</taxon>
        <taxon>Candidatus Kaiseribacteriota</taxon>
    </lineage>
</organism>
<keyword evidence="3" id="KW-0413">Isomerase</keyword>
<feature type="binding site" evidence="2">
    <location>
        <position position="136"/>
    </location>
    <ligand>
        <name>D-ribulose 5-phosphate</name>
        <dbReference type="ChEBI" id="CHEBI:58121"/>
    </ligand>
</feature>
<comment type="caution">
    <text evidence="3">The sequence shown here is derived from an EMBL/GenBank/DDBJ whole genome shotgun (WGS) entry which is preliminary data.</text>
</comment>
<dbReference type="Proteomes" id="UP000230706">
    <property type="component" value="Unassembled WGS sequence"/>
</dbReference>
<dbReference type="InterPro" id="IPR036569">
    <property type="entry name" value="RpiB_LacA_LacB_sf"/>
</dbReference>
<feature type="binding site" evidence="2">
    <location>
        <begin position="67"/>
        <end position="71"/>
    </location>
    <ligand>
        <name>D-ribulose 5-phosphate</name>
        <dbReference type="ChEBI" id="CHEBI:58121"/>
    </ligand>
</feature>
<dbReference type="Gene3D" id="3.40.1400.10">
    <property type="entry name" value="Sugar-phosphate isomerase, RpiB/LacA/LacB"/>
    <property type="match status" value="1"/>
</dbReference>
<dbReference type="PIRSF" id="PIRSF005384">
    <property type="entry name" value="RpiB_LacA_B"/>
    <property type="match status" value="1"/>
</dbReference>
<dbReference type="EC" id="5.3.1.6" evidence="3"/>
<comment type="similarity">
    <text evidence="1">Belongs to the LacAB/RpiB family.</text>
</comment>
<gene>
    <name evidence="3" type="ORF">COU13_00485</name>
</gene>
<dbReference type="PANTHER" id="PTHR30345">
    <property type="entry name" value="RIBOSE-5-PHOSPHATE ISOMERASE B"/>
    <property type="match status" value="1"/>
</dbReference>
<feature type="binding site" evidence="2">
    <location>
        <position position="102"/>
    </location>
    <ligand>
        <name>D-ribulose 5-phosphate</name>
        <dbReference type="ChEBI" id="CHEBI:58121"/>
    </ligand>
</feature>
<dbReference type="GO" id="GO:0019316">
    <property type="term" value="P:D-allose catabolic process"/>
    <property type="evidence" value="ECO:0007669"/>
    <property type="project" value="TreeGrafter"/>
</dbReference>
<dbReference type="NCBIfam" id="TIGR00689">
    <property type="entry name" value="rpiB_lacA_lacB"/>
    <property type="match status" value="1"/>
</dbReference>
<dbReference type="InterPro" id="IPR003500">
    <property type="entry name" value="RpiB_LacA_LacB"/>
</dbReference>
<dbReference type="EMBL" id="PFBF01000006">
    <property type="protein sequence ID" value="PIR86514.1"/>
    <property type="molecule type" value="Genomic_DNA"/>
</dbReference>
<reference evidence="4" key="1">
    <citation type="submission" date="2017-09" db="EMBL/GenBank/DDBJ databases">
        <title>Depth-based differentiation of microbial function through sediment-hosted aquifers and enrichment of novel symbionts in the deep terrestrial subsurface.</title>
        <authorList>
            <person name="Probst A.J."/>
            <person name="Ladd B."/>
            <person name="Jarett J.K."/>
            <person name="Geller-Mcgrath D.E."/>
            <person name="Sieber C.M.K."/>
            <person name="Emerson J.B."/>
            <person name="Anantharaman K."/>
            <person name="Thomas B.C."/>
            <person name="Malmstrom R."/>
            <person name="Stieglmeier M."/>
            <person name="Klingl A."/>
            <person name="Woyke T."/>
            <person name="Ryan C.M."/>
            <person name="Banfield J.F."/>
        </authorList>
    </citation>
    <scope>NUCLEOTIDE SEQUENCE [LARGE SCALE GENOMIC DNA]</scope>
</reference>
<dbReference type="PANTHER" id="PTHR30345:SF0">
    <property type="entry name" value="DNA DAMAGE-REPAIR_TOLERATION PROTEIN DRT102"/>
    <property type="match status" value="1"/>
</dbReference>